<dbReference type="Gene3D" id="3.20.20.140">
    <property type="entry name" value="Metal-dependent hydrolases"/>
    <property type="match status" value="2"/>
</dbReference>
<proteinExistence type="predicted"/>
<evidence type="ECO:0000256" key="3">
    <source>
        <dbReference type="SAM" id="Phobius"/>
    </source>
</evidence>
<reference evidence="5" key="1">
    <citation type="submission" date="2022-11" db="EMBL/GenBank/DDBJ databases">
        <authorList>
            <person name="Scott C."/>
            <person name="Bruce N."/>
        </authorList>
    </citation>
    <scope>NUCLEOTIDE SEQUENCE</scope>
</reference>
<dbReference type="SUPFAM" id="SSF51556">
    <property type="entry name" value="Metallo-dependent hydrolases"/>
    <property type="match status" value="1"/>
</dbReference>
<organism evidence="5 6">
    <name type="scientific">Parascedosporium putredinis</name>
    <dbReference type="NCBI Taxonomy" id="1442378"/>
    <lineage>
        <taxon>Eukaryota</taxon>
        <taxon>Fungi</taxon>
        <taxon>Dikarya</taxon>
        <taxon>Ascomycota</taxon>
        <taxon>Pezizomycotina</taxon>
        <taxon>Sordariomycetes</taxon>
        <taxon>Hypocreomycetidae</taxon>
        <taxon>Microascales</taxon>
        <taxon>Microascaceae</taxon>
        <taxon>Parascedosporium</taxon>
    </lineage>
</organism>
<gene>
    <name evidence="5" type="ORF">PPNO1_LOCUS3011</name>
</gene>
<name>A0A9P1GYN0_9PEZI</name>
<feature type="transmembrane region" description="Helical" evidence="3">
    <location>
        <begin position="30"/>
        <end position="49"/>
    </location>
</feature>
<dbReference type="Pfam" id="PF07969">
    <property type="entry name" value="Amidohydro_3"/>
    <property type="match status" value="1"/>
</dbReference>
<keyword evidence="3" id="KW-0812">Transmembrane</keyword>
<keyword evidence="6" id="KW-1185">Reference proteome</keyword>
<dbReference type="PANTHER" id="PTHR11113">
    <property type="entry name" value="N-ACETYLGLUCOSAMINE-6-PHOSPHATE DEACETYLASE"/>
    <property type="match status" value="1"/>
</dbReference>
<dbReference type="OrthoDB" id="10258955at2759"/>
<dbReference type="EMBL" id="CALLCH030000007">
    <property type="protein sequence ID" value="CAI4213262.1"/>
    <property type="molecule type" value="Genomic_DNA"/>
</dbReference>
<dbReference type="InterPro" id="IPR013108">
    <property type="entry name" value="Amidohydro_3"/>
</dbReference>
<evidence type="ECO:0000259" key="4">
    <source>
        <dbReference type="Pfam" id="PF07969"/>
    </source>
</evidence>
<evidence type="ECO:0000313" key="6">
    <source>
        <dbReference type="Proteomes" id="UP000838763"/>
    </source>
</evidence>
<dbReference type="SUPFAM" id="SSF51338">
    <property type="entry name" value="Composite domain of metallo-dependent hydrolases"/>
    <property type="match status" value="1"/>
</dbReference>
<protein>
    <recommendedName>
        <fullName evidence="4">Amidohydrolase 3 domain-containing protein</fullName>
    </recommendedName>
</protein>
<dbReference type="GO" id="GO:0006046">
    <property type="term" value="P:N-acetylglucosamine catabolic process"/>
    <property type="evidence" value="ECO:0007669"/>
    <property type="project" value="TreeGrafter"/>
</dbReference>
<keyword evidence="3" id="KW-1133">Transmembrane helix</keyword>
<sequence>MKNHPAPSRFMSLEELRPLRRRPRRRSRELRALGLACLLLISYVQWRLYTETSSSRSPDITAHGLFIARLEEDLETCTKLHTKPTDPIGLGREKSARYVDGKPPTLIINATADVYLQHGLIKRLEERIPLDSLPKDTLVYDAKGRPLTTFLRHHPYVRAIDGFQPTDRQIQVIKSGGVTTSLVLPGSSNNIGGEAYVVKHAVGATDGRNETSMACGENSKHVHGKAGERGPTSRLGESWEFRRAFERAAALMRRQDEWCAAARLGLGNVETYLPVELEWEGLIAVLRGHVHVNTHCYTINDLEAFVDHSNEFRFPVRAFHHAHQAFLVPEAEAYIGSEYAGKILYEQGLTPIYVSDNPVINAQHLILEAAKAHRYGLPYHVALASVTTAPAERLGLGSRLGKVKPGFDADVVVWDSDPLSLGASPVQVWIDGVAQYENPVELEKPVKRCVISIPDGHLTAAFTAFGSGLGLNEIESEGVTDNGADGTIFSRGVDGLALNTTKLQVAGRYGVTRAISAPRFIGPGTHHGTSVEFLTGAVTQLDQGAVIHRDAAVHYTLDLSAKRVGSTPSMSAAISVLRDKLLDAVDAMGEQSSNRSERKSEGAFLRRVVIGDLALAITAHSADIIASLLTVKADVEAAIARLGRDSKLRLTIIGGAEAHLRRALTGAPLTEHTAVDVLLRAGVTTALGLEEDWVVRDLGVLASVAFNNGEGRLNETGAFDLVSRNVYELLGLPVPD</sequence>
<accession>A0A9P1GYN0</accession>
<dbReference type="InterPro" id="IPR011059">
    <property type="entry name" value="Metal-dep_hydrolase_composite"/>
</dbReference>
<dbReference type="GO" id="GO:0008448">
    <property type="term" value="F:N-acetylglucosamine-6-phosphate deacetylase activity"/>
    <property type="evidence" value="ECO:0007669"/>
    <property type="project" value="TreeGrafter"/>
</dbReference>
<evidence type="ECO:0000256" key="2">
    <source>
        <dbReference type="SAM" id="MobiDB-lite"/>
    </source>
</evidence>
<keyword evidence="3" id="KW-0472">Membrane</keyword>
<dbReference type="Proteomes" id="UP000838763">
    <property type="component" value="Unassembled WGS sequence"/>
</dbReference>
<evidence type="ECO:0000313" key="5">
    <source>
        <dbReference type="EMBL" id="CAI4213262.1"/>
    </source>
</evidence>
<keyword evidence="1" id="KW-0378">Hydrolase</keyword>
<feature type="domain" description="Amidohydrolase 3" evidence="4">
    <location>
        <begin position="377"/>
        <end position="433"/>
    </location>
</feature>
<dbReference type="InterPro" id="IPR032466">
    <property type="entry name" value="Metal_Hydrolase"/>
</dbReference>
<feature type="region of interest" description="Disordered" evidence="2">
    <location>
        <begin position="209"/>
        <end position="234"/>
    </location>
</feature>
<dbReference type="AlphaFoldDB" id="A0A9P1GYN0"/>
<comment type="caution">
    <text evidence="5">The sequence shown here is derived from an EMBL/GenBank/DDBJ whole genome shotgun (WGS) entry which is preliminary data.</text>
</comment>
<evidence type="ECO:0000256" key="1">
    <source>
        <dbReference type="ARBA" id="ARBA00022801"/>
    </source>
</evidence>
<dbReference type="PANTHER" id="PTHR11113:SF14">
    <property type="entry name" value="N-ACETYLGLUCOSAMINE-6-PHOSPHATE DEACETYLASE"/>
    <property type="match status" value="1"/>
</dbReference>